<keyword evidence="6" id="KW-0946">Virion</keyword>
<dbReference type="EMBL" id="MH688519">
    <property type="protein sequence ID" value="QBQ64980.1"/>
    <property type="molecule type" value="Viral_cRNA"/>
</dbReference>
<dbReference type="RefSeq" id="YP_009287860.1">
    <property type="nucleotide sequence ID" value="NC_031079.1"/>
</dbReference>
<dbReference type="Gene3D" id="1.10.3570.10">
    <property type="entry name" value="Rhabdovirus nucleocapsid protein like domain"/>
    <property type="match status" value="1"/>
</dbReference>
<dbReference type="KEGG" id="vg:29066696"/>
<evidence type="ECO:0000256" key="1">
    <source>
        <dbReference type="ARBA" id="ARBA00004192"/>
    </source>
</evidence>
<dbReference type="InterPro" id="IPR035961">
    <property type="entry name" value="Rhabdovirus_nucleoprotein-like"/>
</dbReference>
<dbReference type="GO" id="GO:0019013">
    <property type="term" value="C:viral nucleocapsid"/>
    <property type="evidence" value="ECO:0007669"/>
    <property type="project" value="UniProtKB-KW"/>
</dbReference>
<dbReference type="Gene3D" id="1.10.3610.10">
    <property type="entry name" value="Nucleoprotein"/>
    <property type="match status" value="1"/>
</dbReference>
<accession>A0A0B5KXC1</accession>
<evidence type="ECO:0000256" key="8">
    <source>
        <dbReference type="ARBA" id="ARBA00023086"/>
    </source>
</evidence>
<dbReference type="GO" id="GO:1990904">
    <property type="term" value="C:ribonucleoprotein complex"/>
    <property type="evidence" value="ECO:0007669"/>
    <property type="project" value="UniProtKB-KW"/>
</dbReference>
<organism evidence="14 17">
    <name type="scientific">Bole Tick Virus 2</name>
    <dbReference type="NCBI Taxonomy" id="1608041"/>
    <lineage>
        <taxon>Viruses</taxon>
        <taxon>Riboviria</taxon>
        <taxon>Orthornavirae</taxon>
        <taxon>Negarnaviricota</taxon>
        <taxon>Haploviricotina</taxon>
        <taxon>Monjiviricetes</taxon>
        <taxon>Mononegavirales</taxon>
        <taxon>Rhabdoviridae</taxon>
        <taxon>Alpharhabdovirinae</taxon>
        <taxon>Alpharicinrhavirus</taxon>
        <taxon>Alpharicinrhavirus bole</taxon>
    </lineage>
</organism>
<evidence type="ECO:0000313" key="17">
    <source>
        <dbReference type="Proteomes" id="UP000203730"/>
    </source>
</evidence>
<reference evidence="14 17" key="2">
    <citation type="journal article" date="2015" name="Elife">
        <title>Unprecedented genomic diversity of RNA viruses in arthropods reveals the ancestry of negative-sense RNA viruses.</title>
        <authorList>
            <person name="Li C.X."/>
            <person name="Shi M."/>
            <person name="Tian J.H."/>
            <person name="Lin X.D."/>
            <person name="Kang Y.J."/>
            <person name="Chen L.J."/>
            <person name="Qin X.C."/>
            <person name="Xu J."/>
            <person name="Holmes E.C."/>
            <person name="Zhang Y.Z."/>
        </authorList>
    </citation>
    <scope>NUCLEOTIDE SEQUENCE [LARGE SCALE GENOMIC DNA]</scope>
    <source>
        <strain evidence="14 17">BL076</strain>
    </source>
</reference>
<dbReference type="GO" id="GO:0003723">
    <property type="term" value="F:RNA binding"/>
    <property type="evidence" value="ECO:0007669"/>
    <property type="project" value="UniProtKB-KW"/>
</dbReference>
<keyword evidence="10" id="KW-0687">Ribonucleoprotein</keyword>
<feature type="domain" description="Rhabdovirus nucleocapsid" evidence="13">
    <location>
        <begin position="48"/>
        <end position="376"/>
    </location>
</feature>
<dbReference type="GO" id="GO:0019029">
    <property type="term" value="C:helical viral capsid"/>
    <property type="evidence" value="ECO:0007669"/>
    <property type="project" value="UniProtKB-KW"/>
</dbReference>
<evidence type="ECO:0000256" key="11">
    <source>
        <dbReference type="ARBA" id="ARBA00033344"/>
    </source>
</evidence>
<dbReference type="EMBL" id="KM817629">
    <property type="protein sequence ID" value="AJG39098.1"/>
    <property type="molecule type" value="Viral_cRNA"/>
</dbReference>
<comment type="subcellular location">
    <subcellularLocation>
        <location evidence="1">Host cytoplasm</location>
    </subcellularLocation>
    <subcellularLocation>
        <location evidence="2">Virion</location>
    </subcellularLocation>
</comment>
<feature type="region of interest" description="Disordered" evidence="12">
    <location>
        <begin position="1"/>
        <end position="36"/>
    </location>
</feature>
<evidence type="ECO:0000256" key="12">
    <source>
        <dbReference type="SAM" id="MobiDB-lite"/>
    </source>
</evidence>
<dbReference type="InterPro" id="IPR023331">
    <property type="entry name" value="Rhabdovirus_ncapsid_C"/>
</dbReference>
<dbReference type="GO" id="GO:0030430">
    <property type="term" value="C:host cell cytoplasm"/>
    <property type="evidence" value="ECO:0007669"/>
    <property type="project" value="UniProtKB-SubCell"/>
</dbReference>
<dbReference type="GeneID" id="29066696"/>
<sequence length="485" mass="54446">MTDTETVPKTPLATETAEERKARLLASDPRPRPRNVRIHKGFEDFQDVQLSAHTDKDDVEYPSRYFRTHPGKPLFKYAPTGMTYEHLKGAAYKCLFGSAYNQAVVVEFLIKTYQDIKYTLPDIWISYSVVIGEKGQEVTPLSIVHLQEAPTVTTGTQATTDIEPLNLVYLMASLYRLSIMKARQATPEYMRDVRTRLKTLATGKLTADQLRALDEHSTCIDGWHQDASIRTLMAILDMFIRKSKLDTLTPIRIGTLVCRGRDCAVLGDLTRLQEITGFSTEQVVSWLFASCLLKEIEGLTHPGEEYWDPDGYFYYFSDLGLSKKSPFSGSANPMMHFILNTIAFFLGGTAAPNTRFIDCAKVPTLFHAGLLAAFALRRPDEIRPIATTTDAEAIIAQNILQNHLPALQGAPEAIAEAVDTDDLPEPHVDPPKGQDWSQWVTYYEVNEWAILPPIRDWAQKFATPSTAFRQGSIGQKLRELISTLP</sequence>
<keyword evidence="7" id="KW-0694">RNA-binding</keyword>
<gene>
    <name evidence="14" type="primary">N</name>
</gene>
<dbReference type="Pfam" id="PF00945">
    <property type="entry name" value="Rhabdo_ncap"/>
    <property type="match status" value="1"/>
</dbReference>
<keyword evidence="9" id="KW-1035">Host cytoplasm</keyword>
<dbReference type="Proteomes" id="UP000203730">
    <property type="component" value="Segment"/>
</dbReference>
<keyword evidence="4" id="KW-1139">Helical capsid protein</keyword>
<evidence type="ECO:0000256" key="2">
    <source>
        <dbReference type="ARBA" id="ARBA00004328"/>
    </source>
</evidence>
<evidence type="ECO:0000256" key="3">
    <source>
        <dbReference type="ARBA" id="ARBA00014389"/>
    </source>
</evidence>
<protein>
    <recommendedName>
        <fullName evidence="3">Nucleoprotein</fullName>
    </recommendedName>
    <alternativeName>
        <fullName evidence="11">Nucleocapsid protein</fullName>
    </alternativeName>
</protein>
<evidence type="ECO:0000313" key="14">
    <source>
        <dbReference type="EMBL" id="AJG39098.1"/>
    </source>
</evidence>
<proteinExistence type="predicted"/>
<dbReference type="OrthoDB" id="22890at10239"/>
<evidence type="ECO:0000259" key="13">
    <source>
        <dbReference type="Pfam" id="PF00945"/>
    </source>
</evidence>
<evidence type="ECO:0000313" key="16">
    <source>
        <dbReference type="EMBL" id="QBQ64985.1"/>
    </source>
</evidence>
<evidence type="ECO:0000256" key="10">
    <source>
        <dbReference type="ARBA" id="ARBA00023274"/>
    </source>
</evidence>
<dbReference type="SUPFAM" id="SSF140809">
    <property type="entry name" value="Rhabdovirus nucleoprotein-like"/>
    <property type="match status" value="1"/>
</dbReference>
<evidence type="ECO:0000256" key="4">
    <source>
        <dbReference type="ARBA" id="ARBA00022497"/>
    </source>
</evidence>
<reference evidence="15" key="3">
    <citation type="submission" date="2018-07" db="EMBL/GenBank/DDBJ databases">
        <title>Viromes of Hyalomma asiaticum, Hyalomma detritum and Dermacentor nuttalli ticks from Xinjiang Uygur Autonomous Region, China.</title>
        <authorList>
            <person name="Shen S."/>
            <person name="Moming A."/>
            <person name="Luo T."/>
            <person name="Chang C."/>
            <person name="Fang Y."/>
            <person name="Wang J."/>
            <person name="Kou C."/>
            <person name="Wang C."/>
            <person name="Su Z."/>
            <person name="Zhang Y."/>
            <person name="Tang S."/>
            <person name="Wu Q."/>
            <person name="Duan X."/>
            <person name="Zhu L."/>
            <person name="Liu X."/>
            <person name="An R."/>
            <person name="Shi J."/>
            <person name="Yang J."/>
            <person name="Zhang Z."/>
            <person name="Liang J."/>
            <person name="Guo R."/>
            <person name="Wang H."/>
            <person name="Zhang Y."/>
            <person name="Sun S."/>
            <person name="Hu Z."/>
            <person name="Deng F."/>
        </authorList>
    </citation>
    <scope>NUCLEOTIDE SEQUENCE</scope>
    <source>
        <strain evidence="15">15-CY</strain>
        <strain evidence="16">17-L2</strain>
    </source>
</reference>
<evidence type="ECO:0000256" key="9">
    <source>
        <dbReference type="ARBA" id="ARBA00023200"/>
    </source>
</evidence>
<keyword evidence="5" id="KW-0167">Capsid protein</keyword>
<keyword evidence="8 14" id="KW-0543">Viral nucleoprotein</keyword>
<reference evidence="14" key="1">
    <citation type="submission" date="2014-09" db="EMBL/GenBank/DDBJ databases">
        <authorList>
            <person name="Li C.-X."/>
            <person name="Shi M."/>
            <person name="Tian J.-H."/>
            <person name="Lin X.-D."/>
            <person name="Kang Y.-J."/>
            <person name="Qin X.-C."/>
            <person name="Chen L.-J."/>
            <person name="Xu J."/>
            <person name="Holmes E.C."/>
        </authorList>
    </citation>
    <scope>NUCLEOTIDE SEQUENCE</scope>
    <source>
        <strain evidence="14">BL076</strain>
    </source>
</reference>
<evidence type="ECO:0000256" key="5">
    <source>
        <dbReference type="ARBA" id="ARBA00022561"/>
    </source>
</evidence>
<dbReference type="InterPro" id="IPR000448">
    <property type="entry name" value="Rhabdo_ncapsid"/>
</dbReference>
<dbReference type="EMBL" id="MH688520">
    <property type="protein sequence ID" value="QBQ64985.1"/>
    <property type="molecule type" value="Viral_cRNA"/>
</dbReference>
<evidence type="ECO:0000256" key="6">
    <source>
        <dbReference type="ARBA" id="ARBA00022844"/>
    </source>
</evidence>
<name>A0A0B5KXC1_9RHAB</name>
<evidence type="ECO:0000256" key="7">
    <source>
        <dbReference type="ARBA" id="ARBA00022884"/>
    </source>
</evidence>
<dbReference type="InterPro" id="IPR023330">
    <property type="entry name" value="Rhabdovirus_ncapsid_N"/>
</dbReference>
<evidence type="ECO:0000313" key="15">
    <source>
        <dbReference type="EMBL" id="QBQ64980.1"/>
    </source>
</evidence>
<keyword evidence="17" id="KW-1185">Reference proteome</keyword>